<dbReference type="InterPro" id="IPR057435">
    <property type="entry name" value="Lips"/>
</dbReference>
<dbReference type="OrthoDB" id="10003277at2759"/>
<evidence type="ECO:0000256" key="1">
    <source>
        <dbReference type="SAM" id="Phobius"/>
    </source>
</evidence>
<protein>
    <submittedName>
        <fullName evidence="2">Uncharacterized protein</fullName>
    </submittedName>
</protein>
<feature type="transmembrane region" description="Helical" evidence="1">
    <location>
        <begin position="644"/>
        <end position="665"/>
    </location>
</feature>
<evidence type="ECO:0000313" key="2">
    <source>
        <dbReference type="EMBL" id="KRW98680.1"/>
    </source>
</evidence>
<feature type="transmembrane region" description="Helical" evidence="1">
    <location>
        <begin position="611"/>
        <end position="638"/>
    </location>
</feature>
<dbReference type="PANTHER" id="PTHR37686:SF1">
    <property type="entry name" value="LD36006P"/>
    <property type="match status" value="1"/>
</dbReference>
<feature type="transmembrane region" description="Helical" evidence="1">
    <location>
        <begin position="709"/>
        <end position="735"/>
    </location>
</feature>
<name>A0A0V0Q8V1_PSEPJ</name>
<dbReference type="PANTHER" id="PTHR37686">
    <property type="entry name" value="LD36006P"/>
    <property type="match status" value="1"/>
</dbReference>
<keyword evidence="1" id="KW-1133">Transmembrane helix</keyword>
<dbReference type="OMA" id="AVIRYWI"/>
<dbReference type="EMBL" id="LDAU01000232">
    <property type="protein sequence ID" value="KRW98680.1"/>
    <property type="molecule type" value="Genomic_DNA"/>
</dbReference>
<reference evidence="2 3" key="1">
    <citation type="journal article" date="2015" name="Sci. Rep.">
        <title>Genome of the facultative scuticociliatosis pathogen Pseudocohnilembus persalinus provides insight into its virulence through horizontal gene transfer.</title>
        <authorList>
            <person name="Xiong J."/>
            <person name="Wang G."/>
            <person name="Cheng J."/>
            <person name="Tian M."/>
            <person name="Pan X."/>
            <person name="Warren A."/>
            <person name="Jiang C."/>
            <person name="Yuan D."/>
            <person name="Miao W."/>
        </authorList>
    </citation>
    <scope>NUCLEOTIDE SEQUENCE [LARGE SCALE GENOMIC DNA]</scope>
    <source>
        <strain evidence="2">36N120E</strain>
    </source>
</reference>
<keyword evidence="1" id="KW-0472">Membrane</keyword>
<sequence length="1053" mass="125138">MQQIEDNQGLKNPLQGMDIIPMKKVENKEFEGNQDLNQEIQSIQKYFKENLKEFDIDVVRKESQLNFKFPLPETVFKEIEDQKDAPAISFREQNFEVERLQVRDLSQEQLNSIKNDGTFEVQSQRFNVPYKWKVSEMIILGRSVLKSVFFYHLAHVNGNFWKIFSRVYSGTDYKCDIYKGVKATLYKPLKNIFSLVFGKKQMRSSLNFSTYLMEQRNEMQKEKYRFRSELRPLQEFYLEKEPINDDEIRTKQKHKNYFNSIQSAVQEENAKYQQKYLAQLSKNTQIQMFREKLEKEKDIPQDVKQDFMNIARALFIVQENEEVYKNAMYFCPLEVDDFSNLRRGPKFGDCLKRQQFKDYNYQRFKRAFPVDSMRKYKYAFDKRNRIEEEIKEKYPVLGKHPGYKIKLLKEYFKKEDEFEQGLKTQKIMNQLNEEGLLTQLDMYKQFQEYKNNWPEYKKRFLKVYLDQPYYEFNIYKYLAYPNEVITTRSGNTDYHYIKTTETYTVKSYSNFWKLKLFAKQFFVYSYNICTALFKSGNIQMKKIFLVSPFPTRQKIVDGRIVQDKDNLCNTVISTFIKNYNHALAQRAAYELIPDDQFLRKRYGRIFNIIKIYFFKLFIADFLVLFITLPIILLVSSVICYTGSALSPVLALGFQLLNKAFTLLIYDHRNYNNLNYLAYFPLVSVIGQSLIGVVQIGFSVFMIGFDVIRIGLHLVLAFLRYGLLTVYNTITFYSIIKPLARVPVSESPICFRVAGPGVGKQDFFYTIQEDDVALLVRAEMEKIQLKNYQAYVNKQIEQVKTNNLKIVKSTCLQPHEFLKQTDVQFKDLNFQIQILQQRLSAQINSRNLNFPRAVNMQKIRFKAEELEQNLKITEDIVAVFLDPNTPQDILKKVSQNVLKRIFQNPDIIKPLRLDQWQFDLVQDINNEKQYNSIKKRVKKNLKSNLGSGSGYNYYDEFGGSSNYLKEFRIDGGDYAGVEEEDEEEDSAQQQQFVQENYQQLKQVKKIVHPNQVLQELNNSNNCYSDRILFFANYGEFNREIRREIEEQKERDRQR</sequence>
<accession>A0A0V0Q8V1</accession>
<keyword evidence="1" id="KW-0812">Transmembrane</keyword>
<organism evidence="2 3">
    <name type="scientific">Pseudocohnilembus persalinus</name>
    <name type="common">Ciliate</name>
    <dbReference type="NCBI Taxonomy" id="266149"/>
    <lineage>
        <taxon>Eukaryota</taxon>
        <taxon>Sar</taxon>
        <taxon>Alveolata</taxon>
        <taxon>Ciliophora</taxon>
        <taxon>Intramacronucleata</taxon>
        <taxon>Oligohymenophorea</taxon>
        <taxon>Scuticociliatia</taxon>
        <taxon>Philasterida</taxon>
        <taxon>Pseudocohnilembidae</taxon>
        <taxon>Pseudocohnilembus</taxon>
    </lineage>
</organism>
<dbReference type="InParanoid" id="A0A0V0Q8V1"/>
<proteinExistence type="predicted"/>
<comment type="caution">
    <text evidence="2">The sequence shown here is derived from an EMBL/GenBank/DDBJ whole genome shotgun (WGS) entry which is preliminary data.</text>
</comment>
<gene>
    <name evidence="2" type="ORF">PPERSA_00268</name>
</gene>
<dbReference type="AlphaFoldDB" id="A0A0V0Q8V1"/>
<keyword evidence="3" id="KW-1185">Reference proteome</keyword>
<feature type="transmembrane region" description="Helical" evidence="1">
    <location>
        <begin position="677"/>
        <end position="703"/>
    </location>
</feature>
<dbReference type="Pfam" id="PF25228">
    <property type="entry name" value="Lips"/>
    <property type="match status" value="1"/>
</dbReference>
<evidence type="ECO:0000313" key="3">
    <source>
        <dbReference type="Proteomes" id="UP000054937"/>
    </source>
</evidence>
<dbReference type="Proteomes" id="UP000054937">
    <property type="component" value="Unassembled WGS sequence"/>
</dbReference>